<organism evidence="1 2">
    <name type="scientific">Periplaneta americana</name>
    <name type="common">American cockroach</name>
    <name type="synonym">Blatta americana</name>
    <dbReference type="NCBI Taxonomy" id="6978"/>
    <lineage>
        <taxon>Eukaryota</taxon>
        <taxon>Metazoa</taxon>
        <taxon>Ecdysozoa</taxon>
        <taxon>Arthropoda</taxon>
        <taxon>Hexapoda</taxon>
        <taxon>Insecta</taxon>
        <taxon>Pterygota</taxon>
        <taxon>Neoptera</taxon>
        <taxon>Polyneoptera</taxon>
        <taxon>Dictyoptera</taxon>
        <taxon>Blattodea</taxon>
        <taxon>Blattoidea</taxon>
        <taxon>Blattidae</taxon>
        <taxon>Blattinae</taxon>
        <taxon>Periplaneta</taxon>
    </lineage>
</organism>
<accession>A0ABQ8SVA8</accession>
<keyword evidence="2" id="KW-1185">Reference proteome</keyword>
<name>A0ABQ8SVA8_PERAM</name>
<dbReference type="EMBL" id="JAJSOF020000021">
    <property type="protein sequence ID" value="KAJ4437656.1"/>
    <property type="molecule type" value="Genomic_DNA"/>
</dbReference>
<gene>
    <name evidence="1" type="ORF">ANN_17801</name>
</gene>
<evidence type="ECO:0000313" key="2">
    <source>
        <dbReference type="Proteomes" id="UP001148838"/>
    </source>
</evidence>
<sequence length="99" mass="11491">MHFVVRGHSFLPADKLFGVVEQTLRKKAELIAPNNYRAIYEPVGCVKTVGENWTIRDYKSLASQYKKVDAIKDMKRVTLKRIYKNGKSEVTLKMEPTFR</sequence>
<reference evidence="1 2" key="1">
    <citation type="journal article" date="2022" name="Allergy">
        <title>Genome assembly and annotation of Periplaneta americana reveal a comprehensive cockroach allergen profile.</title>
        <authorList>
            <person name="Wang L."/>
            <person name="Xiong Q."/>
            <person name="Saelim N."/>
            <person name="Wang L."/>
            <person name="Nong W."/>
            <person name="Wan A.T."/>
            <person name="Shi M."/>
            <person name="Liu X."/>
            <person name="Cao Q."/>
            <person name="Hui J.H.L."/>
            <person name="Sookrung N."/>
            <person name="Leung T.F."/>
            <person name="Tungtrongchitr A."/>
            <person name="Tsui S.K.W."/>
        </authorList>
    </citation>
    <scope>NUCLEOTIDE SEQUENCE [LARGE SCALE GENOMIC DNA]</scope>
    <source>
        <strain evidence="1">PWHHKU_190912</strain>
    </source>
</reference>
<dbReference type="Proteomes" id="UP001148838">
    <property type="component" value="Unassembled WGS sequence"/>
</dbReference>
<comment type="caution">
    <text evidence="1">The sequence shown here is derived from an EMBL/GenBank/DDBJ whole genome shotgun (WGS) entry which is preliminary data.</text>
</comment>
<evidence type="ECO:0000313" key="1">
    <source>
        <dbReference type="EMBL" id="KAJ4437656.1"/>
    </source>
</evidence>
<protein>
    <submittedName>
        <fullName evidence="1">Uncharacterized protein</fullName>
    </submittedName>
</protein>
<proteinExistence type="predicted"/>